<comment type="similarity">
    <text evidence="2 13">Belongs to the HAM1 NTPase family.</text>
</comment>
<evidence type="ECO:0000256" key="13">
    <source>
        <dbReference type="HAMAP-Rule" id="MF_03148"/>
    </source>
</evidence>
<evidence type="ECO:0000256" key="5">
    <source>
        <dbReference type="ARBA" id="ARBA00022741"/>
    </source>
</evidence>
<dbReference type="GO" id="GO:0005737">
    <property type="term" value="C:cytoplasm"/>
    <property type="evidence" value="ECO:0007669"/>
    <property type="project" value="UniProtKB-SubCell"/>
</dbReference>
<dbReference type="GO" id="GO:0036220">
    <property type="term" value="F:ITP diphosphatase activity"/>
    <property type="evidence" value="ECO:0007669"/>
    <property type="project" value="UniProtKB-UniRule"/>
</dbReference>
<dbReference type="HAMAP" id="MF_03148">
    <property type="entry name" value="HAM1_NTPase"/>
    <property type="match status" value="1"/>
</dbReference>
<sequence length="457" mass="52487">MNAIKLEMNNKQTNDIVCKSFCLKNIWILFIIILPLSGIIIGFIFRNDCPLEKYIPLWEIINGFITIIFLLLIFITKQFFHEIQYRNWSIFIIDQLKILLIFFLFLWFICGNIWVYKYYRIVKYDKQILLSNKKTIENFYCNKIVYLYAFCYLSRKMVVTYVTGNKNKLVEVQAILADALPNLRSQDLDLPEYQGEPEQITKGKAILAAQRINGPILVEDTSLHFNALHGLPGPYIKWFLDKLGHDGLNKLLAAYDDKTAYAQCVFAFCAGPSHQPITFTGRCPGRIVSARGPNTFGWDPIFQPDNEQGQAGEKTFAEMDKTIKNQISHRISLRRSKPNQSSIIPGSLFCSGTLINNKYALTAAHCFNKLRNNVDINDSNIGFICLLQNNMSTYTYESMNGIAIGWELLQQDALLSYTLQQVQLPVISYTNEYCRNIVYDNIIQFCADFIQGGKDTC</sequence>
<keyword evidence="5 13" id="KW-0547">Nucleotide-binding</keyword>
<dbReference type="GO" id="GO:0009117">
    <property type="term" value="P:nucleotide metabolic process"/>
    <property type="evidence" value="ECO:0007669"/>
    <property type="project" value="UniProtKB-KW"/>
</dbReference>
<comment type="catalytic activity">
    <reaction evidence="12">
        <text>N(6)-hydroxy-dATP + H2O = N(6)-hydroxy-dAMP + diphosphate + H(+)</text>
        <dbReference type="Rhea" id="RHEA:83971"/>
        <dbReference type="ChEBI" id="CHEBI:15377"/>
        <dbReference type="ChEBI" id="CHEBI:15378"/>
        <dbReference type="ChEBI" id="CHEBI:33019"/>
        <dbReference type="ChEBI" id="CHEBI:233529"/>
        <dbReference type="ChEBI" id="CHEBI:233530"/>
    </reaction>
    <physiologicalReaction direction="left-to-right" evidence="12">
        <dbReference type="Rhea" id="RHEA:83972"/>
    </physiologicalReaction>
</comment>
<evidence type="ECO:0000259" key="15">
    <source>
        <dbReference type="Pfam" id="PF00089"/>
    </source>
</evidence>
<dbReference type="Pfam" id="PF00089">
    <property type="entry name" value="Trypsin"/>
    <property type="match status" value="1"/>
</dbReference>
<dbReference type="AlphaFoldDB" id="A0A813TLK5"/>
<feature type="domain" description="Peptidase S1" evidence="15">
    <location>
        <begin position="337"/>
        <end position="374"/>
    </location>
</feature>
<evidence type="ECO:0000256" key="14">
    <source>
        <dbReference type="SAM" id="Phobius"/>
    </source>
</evidence>
<evidence type="ECO:0000256" key="7">
    <source>
        <dbReference type="ARBA" id="ARBA00022842"/>
    </source>
</evidence>
<feature type="binding site" evidence="13">
    <location>
        <begin position="329"/>
        <end position="330"/>
    </location>
    <ligand>
        <name>ITP</name>
        <dbReference type="ChEBI" id="CHEBI:61402"/>
    </ligand>
</feature>
<dbReference type="Gene3D" id="2.40.10.10">
    <property type="entry name" value="Trypsin-like serine proteases"/>
    <property type="match status" value="2"/>
</dbReference>
<dbReference type="GO" id="GO:0035870">
    <property type="term" value="F:dITP diphosphatase activity"/>
    <property type="evidence" value="ECO:0007669"/>
    <property type="project" value="UniProtKB-UniRule"/>
</dbReference>
<dbReference type="GO" id="GO:0004252">
    <property type="term" value="F:serine-type endopeptidase activity"/>
    <property type="evidence" value="ECO:0007669"/>
    <property type="project" value="InterPro"/>
</dbReference>
<comment type="function">
    <text evidence="9">Pyrophosphatase that hydrolyzes the non-canonical purine nucleotides inosine triphosphate (ITP), deoxyinosine triphosphate (dITP) as well as 2'-deoxy-N-6-hydroxylaminopurine triphosphate (dHAPTP) and xanthosine 5'-triphosphate (XTP) to their respective monophosphate derivatives. The enzyme does not distinguish between the deoxy- and ribose forms. Probably excludes non-canonical purines from RNA and DNA precursor pools, thus preventing their incorporation into RNA and DNA and avoiding chromosomal lesions.</text>
</comment>
<dbReference type="SUPFAM" id="SSF50494">
    <property type="entry name" value="Trypsin-like serine proteases"/>
    <property type="match status" value="1"/>
</dbReference>
<keyword evidence="14" id="KW-0812">Transmembrane</keyword>
<dbReference type="GO" id="GO:0006508">
    <property type="term" value="P:proteolysis"/>
    <property type="evidence" value="ECO:0007669"/>
    <property type="project" value="InterPro"/>
</dbReference>
<dbReference type="GO" id="GO:0036222">
    <property type="term" value="F:XTP diphosphatase activity"/>
    <property type="evidence" value="ECO:0007669"/>
    <property type="project" value="UniProtKB-UniRule"/>
</dbReference>
<dbReference type="PANTHER" id="PTHR11067">
    <property type="entry name" value="INOSINE TRIPHOSPHATE PYROPHOSPHATASE/HAM1 PROTEIN"/>
    <property type="match status" value="1"/>
</dbReference>
<comment type="caution">
    <text evidence="16">The sequence shown here is derived from an EMBL/GenBank/DDBJ whole genome shotgun (WGS) entry which is preliminary data.</text>
</comment>
<evidence type="ECO:0000256" key="4">
    <source>
        <dbReference type="ARBA" id="ARBA00022723"/>
    </source>
</evidence>
<feature type="binding site" evidence="13">
    <location>
        <begin position="220"/>
        <end position="221"/>
    </location>
    <ligand>
        <name>ITP</name>
        <dbReference type="ChEBI" id="CHEBI:61402"/>
    </ligand>
</feature>
<dbReference type="InterPro" id="IPR001254">
    <property type="entry name" value="Trypsin_dom"/>
</dbReference>
<feature type="binding site" evidence="13">
    <location>
        <begin position="296"/>
        <end position="299"/>
    </location>
    <ligand>
        <name>ITP</name>
        <dbReference type="ChEBI" id="CHEBI:61402"/>
    </ligand>
</feature>
<evidence type="ECO:0000256" key="1">
    <source>
        <dbReference type="ARBA" id="ARBA00004496"/>
    </source>
</evidence>
<dbReference type="GO" id="GO:0000166">
    <property type="term" value="F:nucleotide binding"/>
    <property type="evidence" value="ECO:0007669"/>
    <property type="project" value="UniProtKB-KW"/>
</dbReference>
<keyword evidence="14" id="KW-1133">Transmembrane helix</keyword>
<dbReference type="InterPro" id="IPR029001">
    <property type="entry name" value="ITPase-like_fam"/>
</dbReference>
<evidence type="ECO:0000256" key="6">
    <source>
        <dbReference type="ARBA" id="ARBA00022801"/>
    </source>
</evidence>
<comment type="catalytic activity">
    <reaction evidence="10">
        <text>ITP + H2O = IMP + diphosphate + H(+)</text>
        <dbReference type="Rhea" id="RHEA:29399"/>
        <dbReference type="ChEBI" id="CHEBI:15377"/>
        <dbReference type="ChEBI" id="CHEBI:15378"/>
        <dbReference type="ChEBI" id="CHEBI:33019"/>
        <dbReference type="ChEBI" id="CHEBI:58053"/>
        <dbReference type="ChEBI" id="CHEBI:61402"/>
        <dbReference type="EC" id="3.6.1.66"/>
    </reaction>
    <physiologicalReaction direction="left-to-right" evidence="10">
        <dbReference type="Rhea" id="RHEA:29400"/>
    </physiologicalReaction>
</comment>
<evidence type="ECO:0000256" key="12">
    <source>
        <dbReference type="ARBA" id="ARBA00093271"/>
    </source>
</evidence>
<comment type="subcellular location">
    <subcellularLocation>
        <location evidence="1 13">Cytoplasm</location>
    </subcellularLocation>
</comment>
<organism evidence="16 17">
    <name type="scientific">Rotaria sordida</name>
    <dbReference type="NCBI Taxonomy" id="392033"/>
    <lineage>
        <taxon>Eukaryota</taxon>
        <taxon>Metazoa</taxon>
        <taxon>Spiralia</taxon>
        <taxon>Gnathifera</taxon>
        <taxon>Rotifera</taxon>
        <taxon>Eurotatoria</taxon>
        <taxon>Bdelloidea</taxon>
        <taxon>Philodinida</taxon>
        <taxon>Philodinidae</taxon>
        <taxon>Rotaria</taxon>
    </lineage>
</organism>
<dbReference type="FunFam" id="3.90.950.10:FF:000003">
    <property type="entry name" value="Inosine triphosphate pyrophosphatase"/>
    <property type="match status" value="1"/>
</dbReference>
<keyword evidence="17" id="KW-1185">Reference proteome</keyword>
<feature type="transmembrane region" description="Helical" evidence="14">
    <location>
        <begin position="21"/>
        <end position="45"/>
    </location>
</feature>
<dbReference type="PANTHER" id="PTHR11067:SF9">
    <property type="entry name" value="INOSINE TRIPHOSPHATE PYROPHOSPHATASE"/>
    <property type="match status" value="1"/>
</dbReference>
<keyword evidence="8 13" id="KW-0546">Nucleotide metabolism</keyword>
<dbReference type="Proteomes" id="UP000663870">
    <property type="component" value="Unassembled WGS sequence"/>
</dbReference>
<feature type="binding site" evidence="13">
    <location>
        <position position="324"/>
    </location>
    <ligand>
        <name>ITP</name>
        <dbReference type="ChEBI" id="CHEBI:61402"/>
    </ligand>
</feature>
<evidence type="ECO:0000256" key="3">
    <source>
        <dbReference type="ARBA" id="ARBA00022490"/>
    </source>
</evidence>
<dbReference type="CDD" id="cd00515">
    <property type="entry name" value="HAM1"/>
    <property type="match status" value="1"/>
</dbReference>
<proteinExistence type="inferred from homology"/>
<feature type="binding site" evidence="13">
    <location>
        <position position="204"/>
    </location>
    <ligand>
        <name>ITP</name>
        <dbReference type="ChEBI" id="CHEBI:61402"/>
    </ligand>
</feature>
<comment type="catalytic activity">
    <reaction evidence="13">
        <text>XTP + H2O = XMP + diphosphate + H(+)</text>
        <dbReference type="Rhea" id="RHEA:28610"/>
        <dbReference type="ChEBI" id="CHEBI:15377"/>
        <dbReference type="ChEBI" id="CHEBI:15378"/>
        <dbReference type="ChEBI" id="CHEBI:33019"/>
        <dbReference type="ChEBI" id="CHEBI:57464"/>
        <dbReference type="ChEBI" id="CHEBI:61314"/>
        <dbReference type="EC" id="3.6.1.66"/>
    </reaction>
</comment>
<comment type="catalytic activity">
    <reaction evidence="11">
        <text>dITP + H2O = dIMP + diphosphate + H(+)</text>
        <dbReference type="Rhea" id="RHEA:28342"/>
        <dbReference type="ChEBI" id="CHEBI:15377"/>
        <dbReference type="ChEBI" id="CHEBI:15378"/>
        <dbReference type="ChEBI" id="CHEBI:33019"/>
        <dbReference type="ChEBI" id="CHEBI:61194"/>
        <dbReference type="ChEBI" id="CHEBI:61382"/>
        <dbReference type="EC" id="3.6.1.66"/>
    </reaction>
    <physiologicalReaction direction="left-to-right" evidence="11">
        <dbReference type="Rhea" id="RHEA:28343"/>
    </physiologicalReaction>
</comment>
<dbReference type="EC" id="3.6.1.66" evidence="13"/>
<name>A0A813TLK5_9BILA</name>
<comment type="cofactor">
    <cofactor evidence="13">
        <name>Mg(2+)</name>
        <dbReference type="ChEBI" id="CHEBI:18420"/>
    </cofactor>
    <cofactor evidence="13">
        <name>Mn(2+)</name>
        <dbReference type="ChEBI" id="CHEBI:29035"/>
    </cofactor>
    <text evidence="13">Binds 1 divalent metal cation per subunit; can use either Mg(2+) or Mn(2+).</text>
</comment>
<feature type="transmembrane region" description="Helical" evidence="14">
    <location>
        <begin position="96"/>
        <end position="116"/>
    </location>
</feature>
<keyword evidence="13" id="KW-0464">Manganese</keyword>
<feature type="binding site" evidence="13">
    <location>
        <begin position="163"/>
        <end position="168"/>
    </location>
    <ligand>
        <name>ITP</name>
        <dbReference type="ChEBI" id="CHEBI:61402"/>
    </ligand>
</feature>
<evidence type="ECO:0000313" key="17">
    <source>
        <dbReference type="Proteomes" id="UP000663870"/>
    </source>
</evidence>
<reference evidence="16" key="1">
    <citation type="submission" date="2021-02" db="EMBL/GenBank/DDBJ databases">
        <authorList>
            <person name="Nowell W R."/>
        </authorList>
    </citation>
    <scope>NUCLEOTIDE SEQUENCE</scope>
</reference>
<keyword evidence="7 13" id="KW-0460">Magnesium</keyword>
<gene>
    <name evidence="16" type="ORF">JXQ802_LOCUS4891</name>
</gene>
<dbReference type="InterPro" id="IPR018114">
    <property type="entry name" value="TRYPSIN_HIS"/>
</dbReference>
<evidence type="ECO:0000256" key="10">
    <source>
        <dbReference type="ARBA" id="ARBA00093218"/>
    </source>
</evidence>
<keyword evidence="4 13" id="KW-0479">Metal-binding</keyword>
<feature type="transmembrane region" description="Helical" evidence="14">
    <location>
        <begin position="57"/>
        <end position="75"/>
    </location>
</feature>
<feature type="binding site" evidence="13">
    <location>
        <position position="220"/>
    </location>
    <ligand>
        <name>Mg(2+)</name>
        <dbReference type="ChEBI" id="CHEBI:18420"/>
    </ligand>
</feature>
<keyword evidence="6 13" id="KW-0378">Hydrolase</keyword>
<dbReference type="Pfam" id="PF01725">
    <property type="entry name" value="Ham1p_like"/>
    <property type="match status" value="1"/>
</dbReference>
<dbReference type="SUPFAM" id="SSF52972">
    <property type="entry name" value="ITPase-like"/>
    <property type="match status" value="1"/>
</dbReference>
<evidence type="ECO:0000256" key="8">
    <source>
        <dbReference type="ARBA" id="ARBA00023080"/>
    </source>
</evidence>
<keyword evidence="3 13" id="KW-0963">Cytoplasm</keyword>
<dbReference type="GO" id="GO:0046872">
    <property type="term" value="F:metal ion binding"/>
    <property type="evidence" value="ECO:0007669"/>
    <property type="project" value="UniProtKB-KW"/>
</dbReference>
<dbReference type="EMBL" id="CAJNOL010000071">
    <property type="protein sequence ID" value="CAF0814667.1"/>
    <property type="molecule type" value="Genomic_DNA"/>
</dbReference>
<evidence type="ECO:0000256" key="2">
    <source>
        <dbReference type="ARBA" id="ARBA00008023"/>
    </source>
</evidence>
<dbReference type="InterPro" id="IPR043504">
    <property type="entry name" value="Peptidase_S1_PA_chymotrypsin"/>
</dbReference>
<dbReference type="InterPro" id="IPR027502">
    <property type="entry name" value="ITPase"/>
</dbReference>
<accession>A0A813TLK5</accession>
<dbReference type="InterPro" id="IPR009003">
    <property type="entry name" value="Peptidase_S1_PA"/>
</dbReference>
<protein>
    <recommendedName>
        <fullName evidence="13">Inosine triphosphate pyrophosphatase</fullName>
        <shortName evidence="13">ITPase</shortName>
        <shortName evidence="13">Inosine triphosphatase</shortName>
        <ecNumber evidence="13">3.6.1.66</ecNumber>
    </recommendedName>
    <alternativeName>
        <fullName evidence="13">Non-canonical purine NTP pyrophosphatase</fullName>
    </alternativeName>
    <alternativeName>
        <fullName evidence="13">Non-standard purine NTP pyrophosphatase</fullName>
    </alternativeName>
    <alternativeName>
        <fullName evidence="13">Nucleoside-triphosphate diphosphatase</fullName>
    </alternativeName>
    <alternativeName>
        <fullName evidence="13">Nucleoside-triphosphate pyrophosphatase</fullName>
        <shortName evidence="13">NTPase</shortName>
    </alternativeName>
    <alternativeName>
        <fullName evidence="13">XTP/dITP diphosphatase</fullName>
    </alternativeName>
</protein>
<dbReference type="Gene3D" id="3.90.950.10">
    <property type="match status" value="1"/>
</dbReference>
<comment type="subunit">
    <text evidence="13">Homodimer.</text>
</comment>
<keyword evidence="14" id="KW-0472">Membrane</keyword>
<dbReference type="GO" id="GO:0009204">
    <property type="term" value="P:deoxyribonucleoside triphosphate catabolic process"/>
    <property type="evidence" value="ECO:0007669"/>
    <property type="project" value="UniProtKB-UniRule"/>
</dbReference>
<evidence type="ECO:0000313" key="16">
    <source>
        <dbReference type="EMBL" id="CAF0814667.1"/>
    </source>
</evidence>
<evidence type="ECO:0000256" key="9">
    <source>
        <dbReference type="ARBA" id="ARBA00054940"/>
    </source>
</evidence>
<evidence type="ECO:0000256" key="11">
    <source>
        <dbReference type="ARBA" id="ARBA00093255"/>
    </source>
</evidence>
<dbReference type="PROSITE" id="PS00134">
    <property type="entry name" value="TRYPSIN_HIS"/>
    <property type="match status" value="1"/>
</dbReference>
<comment type="function">
    <text evidence="13">Pyrophosphatase that hydrolyzes non-canonical purine nucleotides such as inosine triphosphate (ITP), deoxyinosine triphosphate (dITP) or xanthosine 5'-triphosphate (XTP) to their respective monophosphate derivatives. The enzyme does not distinguish between the deoxy- and ribose forms. Probably excludes non-canonical purines from RNA and DNA precursor pools, thus preventing their incorporation into RNA and DNA and avoiding chromosomal lesions.</text>
</comment>
<feature type="binding site" evidence="13">
    <location>
        <position position="192"/>
    </location>
    <ligand>
        <name>Mg(2+)</name>
        <dbReference type="ChEBI" id="CHEBI:18420"/>
    </ligand>
</feature>
<dbReference type="InterPro" id="IPR002637">
    <property type="entry name" value="RdgB/HAM1"/>
</dbReference>